<dbReference type="RefSeq" id="WP_052198912.1">
    <property type="nucleotide sequence ID" value="NZ_BAAAEG010000001.1"/>
</dbReference>
<gene>
    <name evidence="1" type="ORF">SAMN04490209_4177</name>
</gene>
<evidence type="ECO:0000313" key="1">
    <source>
        <dbReference type="EMBL" id="SDV13878.1"/>
    </source>
</evidence>
<reference evidence="1 2" key="1">
    <citation type="submission" date="2016-10" db="EMBL/GenBank/DDBJ databases">
        <authorList>
            <person name="Varghese N."/>
            <person name="Submissions S."/>
        </authorList>
    </citation>
    <scope>NUCLEOTIDE SEQUENCE [LARGE SCALE GENOMIC DNA]</scope>
    <source>
        <strain evidence="1 2">BS2777</strain>
    </source>
</reference>
<name>A0AAE8HFJ6_9PSED</name>
<dbReference type="AlphaFoldDB" id="A0AAE8HFJ6"/>
<evidence type="ECO:0000313" key="2">
    <source>
        <dbReference type="Proteomes" id="UP000182085"/>
    </source>
</evidence>
<accession>A0AAE8HFJ6</accession>
<keyword evidence="2" id="KW-1185">Reference proteome</keyword>
<dbReference type="Proteomes" id="UP000182085">
    <property type="component" value="Chromosome I"/>
</dbReference>
<dbReference type="EMBL" id="LT629801">
    <property type="protein sequence ID" value="SDV13878.1"/>
    <property type="molecule type" value="Genomic_DNA"/>
</dbReference>
<sequence length="168" mass="19253">MADFSTLIMANHPDLIARLKRHFEAEYVLKDGRSPLRVLKALVSSPRLADFYVRDFNSDGHVHVGDSFLDKFTMLADMRQKTYGLSLHRWNEVSSKAVMVSNYDFRDLSVTRIQVWPFDPRDLHLESLKVAVAVSYTALELVREPRIVGALNELLLTYNVQADPDELC</sequence>
<protein>
    <submittedName>
        <fullName evidence="1">Uncharacterized protein</fullName>
    </submittedName>
</protein>
<proteinExistence type="predicted"/>
<organism evidence="1 2">
    <name type="scientific">Pseudomonas rhodesiae</name>
    <dbReference type="NCBI Taxonomy" id="76760"/>
    <lineage>
        <taxon>Bacteria</taxon>
        <taxon>Pseudomonadati</taxon>
        <taxon>Pseudomonadota</taxon>
        <taxon>Gammaproteobacteria</taxon>
        <taxon>Pseudomonadales</taxon>
        <taxon>Pseudomonadaceae</taxon>
        <taxon>Pseudomonas</taxon>
    </lineage>
</organism>